<dbReference type="Gene3D" id="3.40.50.300">
    <property type="entry name" value="P-loop containing nucleotide triphosphate hydrolases"/>
    <property type="match status" value="1"/>
</dbReference>
<dbReference type="Proteomes" id="UP000483142">
    <property type="component" value="Unassembled WGS sequence"/>
</dbReference>
<dbReference type="GO" id="GO:0006302">
    <property type="term" value="P:double-strand break repair"/>
    <property type="evidence" value="ECO:0007669"/>
    <property type="project" value="InterPro"/>
</dbReference>
<keyword evidence="4" id="KW-0067">ATP-binding</keyword>
<accession>A0A414XVX3</accession>
<dbReference type="Proteomes" id="UP000468344">
    <property type="component" value="Unassembled WGS sequence"/>
</dbReference>
<name>A0A414XVX3_PHOVU</name>
<evidence type="ECO:0000313" key="2">
    <source>
        <dbReference type="EMBL" id="KAB6445287.1"/>
    </source>
</evidence>
<evidence type="ECO:0000313" key="6">
    <source>
        <dbReference type="Proteomes" id="UP000468344"/>
    </source>
</evidence>
<protein>
    <submittedName>
        <fullName evidence="4">ATP-binding protein</fullName>
    </submittedName>
</protein>
<evidence type="ECO:0000313" key="7">
    <source>
        <dbReference type="Proteomes" id="UP000483142"/>
    </source>
</evidence>
<dbReference type="EMBL" id="QRKA01000016">
    <property type="protein sequence ID" value="RHH78050.1"/>
    <property type="molecule type" value="Genomic_DNA"/>
</dbReference>
<dbReference type="Pfam" id="PF13304">
    <property type="entry name" value="AAA_21"/>
    <property type="match status" value="1"/>
</dbReference>
<dbReference type="GO" id="GO:0016887">
    <property type="term" value="F:ATP hydrolysis activity"/>
    <property type="evidence" value="ECO:0007669"/>
    <property type="project" value="InterPro"/>
</dbReference>
<reference evidence="6 7" key="2">
    <citation type="journal article" date="2019" name="Nat. Med.">
        <title>A library of human gut bacterial isolates paired with longitudinal multiomics data enables mechanistic microbiome research.</title>
        <authorList>
            <person name="Poyet M."/>
            <person name="Groussin M."/>
            <person name="Gibbons S.M."/>
            <person name="Avila-Pacheco J."/>
            <person name="Jiang X."/>
            <person name="Kearney S.M."/>
            <person name="Perrotta A.R."/>
            <person name="Berdy B."/>
            <person name="Zhao S."/>
            <person name="Lieberman T.D."/>
            <person name="Swanson P.K."/>
            <person name="Smith M."/>
            <person name="Roesemann S."/>
            <person name="Alexander J.E."/>
            <person name="Rich S.A."/>
            <person name="Livny J."/>
            <person name="Vlamakis H."/>
            <person name="Clish C."/>
            <person name="Bullock K."/>
            <person name="Deik A."/>
            <person name="Scott J."/>
            <person name="Pierce K.A."/>
            <person name="Xavier R.J."/>
            <person name="Alm E.J."/>
        </authorList>
    </citation>
    <scope>NUCLEOTIDE SEQUENCE [LARGE SCALE GENOMIC DNA]</scope>
    <source>
        <strain evidence="3 6">BIOML-A140</strain>
        <strain evidence="2 7">BIOML-A141</strain>
    </source>
</reference>
<comment type="caution">
    <text evidence="4">The sequence shown here is derived from an EMBL/GenBank/DDBJ whole genome shotgun (WGS) entry which is preliminary data.</text>
</comment>
<dbReference type="Proteomes" id="UP000283713">
    <property type="component" value="Unassembled WGS sequence"/>
</dbReference>
<organism evidence="4 5">
    <name type="scientific">Phocaeicola vulgatus</name>
    <name type="common">Bacteroides vulgatus</name>
    <dbReference type="NCBI Taxonomy" id="821"/>
    <lineage>
        <taxon>Bacteria</taxon>
        <taxon>Pseudomonadati</taxon>
        <taxon>Bacteroidota</taxon>
        <taxon>Bacteroidia</taxon>
        <taxon>Bacteroidales</taxon>
        <taxon>Bacteroidaceae</taxon>
        <taxon>Phocaeicola</taxon>
    </lineage>
</organism>
<dbReference type="GO" id="GO:0005524">
    <property type="term" value="F:ATP binding"/>
    <property type="evidence" value="ECO:0007669"/>
    <property type="project" value="UniProtKB-KW"/>
</dbReference>
<dbReference type="SUPFAM" id="SSF52540">
    <property type="entry name" value="P-loop containing nucleoside triphosphate hydrolases"/>
    <property type="match status" value="1"/>
</dbReference>
<proteinExistence type="predicted"/>
<evidence type="ECO:0000313" key="4">
    <source>
        <dbReference type="EMBL" id="RHH78050.1"/>
    </source>
</evidence>
<dbReference type="InterPro" id="IPR051396">
    <property type="entry name" value="Bact_Antivir_Def_Nuclease"/>
</dbReference>
<keyword evidence="4" id="KW-0547">Nucleotide-binding</keyword>
<feature type="domain" description="ATPase AAA-type core" evidence="1">
    <location>
        <begin position="24"/>
        <end position="279"/>
    </location>
</feature>
<sequence>MIKHIYLNNFTCFEECCLSFCKGINLFIGRNGTGKTHIMKCMAASMKANALFEQSTSKTKDKFADLFTEKLIGYFKPDILGHLVYKYGSGQASVKIALDAGELAYTFGEKALLAKSDNNTYIDQPHFIYIPPREMFSLFEGFISLYEKREISFDETYLDLAKAMDAAPLKNEALKKVQNMLAPVLKKWNISVLRKGNRFYIIDDGKEYEAHLVAEGLRKMATLLYLSINGELKPGSILFWDEPESNMNPTLISIIADLLIELAGKYEVQIFVSTHDYLLSHKLSMMAEYAPEESPEMRFFSLCKTEHKVTSEVADKLIDISHNPILEEYSAFFDLENEYMNRYHERV</sequence>
<reference evidence="4 5" key="1">
    <citation type="submission" date="2018-08" db="EMBL/GenBank/DDBJ databases">
        <title>A genome reference for cultivated species of the human gut microbiota.</title>
        <authorList>
            <person name="Zou Y."/>
            <person name="Xue W."/>
            <person name="Luo G."/>
        </authorList>
    </citation>
    <scope>NUCLEOTIDE SEQUENCE [LARGE SCALE GENOMIC DNA]</scope>
    <source>
        <strain evidence="4 5">AM16-6</strain>
    </source>
</reference>
<gene>
    <name evidence="4" type="ORF">DW193_11540</name>
    <name evidence="3" type="ORF">GAZ06_22715</name>
    <name evidence="2" type="ORF">GAZ09_22715</name>
</gene>
<dbReference type="EMBL" id="WDBY01000079">
    <property type="protein sequence ID" value="KAB6470333.1"/>
    <property type="molecule type" value="Genomic_DNA"/>
</dbReference>
<dbReference type="PANTHER" id="PTHR43581:SF2">
    <property type="entry name" value="EXCINUCLEASE ATPASE SUBUNIT"/>
    <property type="match status" value="1"/>
</dbReference>
<dbReference type="PANTHER" id="PTHR43581">
    <property type="entry name" value="ATP/GTP PHOSPHATASE"/>
    <property type="match status" value="1"/>
</dbReference>
<dbReference type="RefSeq" id="WP_147394719.1">
    <property type="nucleotide sequence ID" value="NZ_QRKA01000016.1"/>
</dbReference>
<evidence type="ECO:0000313" key="3">
    <source>
        <dbReference type="EMBL" id="KAB6470333.1"/>
    </source>
</evidence>
<dbReference type="InterPro" id="IPR003959">
    <property type="entry name" value="ATPase_AAA_core"/>
</dbReference>
<evidence type="ECO:0000313" key="5">
    <source>
        <dbReference type="Proteomes" id="UP000283713"/>
    </source>
</evidence>
<dbReference type="AlphaFoldDB" id="A0A414XVX3"/>
<evidence type="ECO:0000259" key="1">
    <source>
        <dbReference type="Pfam" id="PF13304"/>
    </source>
</evidence>
<dbReference type="InterPro" id="IPR027417">
    <property type="entry name" value="P-loop_NTPase"/>
</dbReference>
<dbReference type="EMBL" id="WDBZ01000081">
    <property type="protein sequence ID" value="KAB6445287.1"/>
    <property type="molecule type" value="Genomic_DNA"/>
</dbReference>